<sequence>MPHTNAQIFALNALQQRLQAATSWDAVHSLLQSFVSQQLNVESVFIVPVGDGKDGMWLVGQTGYALQFSEPPQDDDLACLTAVLLSTSPFLQQQSSLSLSPAQQTLLQQVSQSIIDQQQFDLIIGRIAAQFGDAFPGVQARLVLRDATTHQLALHTVFAEGDGWLPVESDPHLKNIHLQNVHLADGQNSVLPSEESQLLLPVKTDAGQVLAILQVLGRSS</sequence>
<dbReference type="AlphaFoldDB" id="A0A3B0VEI4"/>
<gene>
    <name evidence="1" type="ORF">MNBD_CHLOROFLEXI01-684</name>
</gene>
<protein>
    <submittedName>
        <fullName evidence="1">Uncharacterized protein</fullName>
    </submittedName>
</protein>
<evidence type="ECO:0000313" key="1">
    <source>
        <dbReference type="EMBL" id="VAW30244.1"/>
    </source>
</evidence>
<organism evidence="1">
    <name type="scientific">hydrothermal vent metagenome</name>
    <dbReference type="NCBI Taxonomy" id="652676"/>
    <lineage>
        <taxon>unclassified sequences</taxon>
        <taxon>metagenomes</taxon>
        <taxon>ecological metagenomes</taxon>
    </lineage>
</organism>
<accession>A0A3B0VEI4</accession>
<name>A0A3B0VEI4_9ZZZZ</name>
<feature type="non-terminal residue" evidence="1">
    <location>
        <position position="220"/>
    </location>
</feature>
<reference evidence="1" key="1">
    <citation type="submission" date="2018-06" db="EMBL/GenBank/DDBJ databases">
        <authorList>
            <person name="Zhirakovskaya E."/>
        </authorList>
    </citation>
    <scope>NUCLEOTIDE SEQUENCE</scope>
</reference>
<proteinExistence type="predicted"/>
<dbReference type="EMBL" id="UOEU01000037">
    <property type="protein sequence ID" value="VAW30244.1"/>
    <property type="molecule type" value="Genomic_DNA"/>
</dbReference>